<sequence length="384" mass="39338">MNLGVPTAALAAVFLAGPALPAASARTDAPAASARTDAPQPSIGVGSTRLSPGRPATVTGAGWPSGATVQAEVCGARALRGSADCDTLRAAVALVAADGTFRVTLIAGAPPSRCPCVIRVTAQPGASSAQLDVELAGQREAPLPSLASPPRVDVVRTRLSGSPGLAELFGASPHRTLTVTVRNPGTTALGRAPLIVAWGTGGTADIPVSAPLTRDLPAGATRTYRVRVTLPAAAFGRYSVGGAYGPAKFSSATDVYPWGLITTAVLSALLLVHAIGVAARRRFRQRPLRAGVPAPDAIVTAPVTPTGIELTGLRTFLARAGNEGDRTIALHTLLRHVSGQPELTDRQGLDDLVRVLAPPLPTRPGDTARAESDEPRDARSREVR</sequence>
<feature type="signal peptide" evidence="3">
    <location>
        <begin position="1"/>
        <end position="21"/>
    </location>
</feature>
<evidence type="ECO:0008006" key="5">
    <source>
        <dbReference type="Google" id="ProtNLM"/>
    </source>
</evidence>
<feature type="compositionally biased region" description="Basic and acidic residues" evidence="1">
    <location>
        <begin position="366"/>
        <end position="384"/>
    </location>
</feature>
<dbReference type="AlphaFoldDB" id="A0AAU3IBP9"/>
<organism evidence="4">
    <name type="scientific">Streptomyces sp. NBC_01393</name>
    <dbReference type="NCBI Taxonomy" id="2903851"/>
    <lineage>
        <taxon>Bacteria</taxon>
        <taxon>Bacillati</taxon>
        <taxon>Actinomycetota</taxon>
        <taxon>Actinomycetes</taxon>
        <taxon>Kitasatosporales</taxon>
        <taxon>Streptomycetaceae</taxon>
        <taxon>Streptomyces</taxon>
    </lineage>
</organism>
<keyword evidence="2" id="KW-0812">Transmembrane</keyword>
<name>A0AAU3IBP9_9ACTN</name>
<keyword evidence="3" id="KW-0732">Signal</keyword>
<feature type="chain" id="PRO_5043883799" description="CARDB domain-containing protein" evidence="3">
    <location>
        <begin position="22"/>
        <end position="384"/>
    </location>
</feature>
<dbReference type="InterPro" id="IPR027273">
    <property type="entry name" value="Neocarzinostatin-like"/>
</dbReference>
<keyword evidence="2" id="KW-0472">Membrane</keyword>
<reference evidence="4" key="1">
    <citation type="submission" date="2022-10" db="EMBL/GenBank/DDBJ databases">
        <title>The complete genomes of actinobacterial strains from the NBC collection.</title>
        <authorList>
            <person name="Joergensen T.S."/>
            <person name="Alvarez Arevalo M."/>
            <person name="Sterndorff E.B."/>
            <person name="Faurdal D."/>
            <person name="Vuksanovic O."/>
            <person name="Mourched A.-S."/>
            <person name="Charusanti P."/>
            <person name="Shaw S."/>
            <person name="Blin K."/>
            <person name="Weber T."/>
        </authorList>
    </citation>
    <scope>NUCLEOTIDE SEQUENCE</scope>
    <source>
        <strain evidence="4">NBC_01393</strain>
    </source>
</reference>
<protein>
    <recommendedName>
        <fullName evidence="5">CARDB domain-containing protein</fullName>
    </recommendedName>
</protein>
<feature type="region of interest" description="Disordered" evidence="1">
    <location>
        <begin position="357"/>
        <end position="384"/>
    </location>
</feature>
<evidence type="ECO:0000313" key="4">
    <source>
        <dbReference type="EMBL" id="WTZ14065.1"/>
    </source>
</evidence>
<dbReference type="EMBL" id="CP109546">
    <property type="protein sequence ID" value="WTZ14065.1"/>
    <property type="molecule type" value="Genomic_DNA"/>
</dbReference>
<feature type="transmembrane region" description="Helical" evidence="2">
    <location>
        <begin position="255"/>
        <end position="279"/>
    </location>
</feature>
<evidence type="ECO:0000256" key="2">
    <source>
        <dbReference type="SAM" id="Phobius"/>
    </source>
</evidence>
<gene>
    <name evidence="4" type="ORF">OG699_42590</name>
</gene>
<feature type="region of interest" description="Disordered" evidence="1">
    <location>
        <begin position="28"/>
        <end position="63"/>
    </location>
</feature>
<evidence type="ECO:0000256" key="1">
    <source>
        <dbReference type="SAM" id="MobiDB-lite"/>
    </source>
</evidence>
<accession>A0AAU3IBP9</accession>
<evidence type="ECO:0000256" key="3">
    <source>
        <dbReference type="SAM" id="SignalP"/>
    </source>
</evidence>
<dbReference type="Gene3D" id="2.60.40.230">
    <property type="entry name" value="Neocarzinostatin-like"/>
    <property type="match status" value="1"/>
</dbReference>
<keyword evidence="2" id="KW-1133">Transmembrane helix</keyword>
<dbReference type="SUPFAM" id="SSF49319">
    <property type="entry name" value="Actinoxanthin-like"/>
    <property type="match status" value="1"/>
</dbReference>
<feature type="compositionally biased region" description="Low complexity" evidence="1">
    <location>
        <begin position="28"/>
        <end position="39"/>
    </location>
</feature>
<proteinExistence type="predicted"/>